<reference evidence="1" key="1">
    <citation type="submission" date="2023-05" db="EMBL/GenBank/DDBJ databases">
        <authorList>
            <person name="Huff M."/>
        </authorList>
    </citation>
    <scope>NUCLEOTIDE SEQUENCE</scope>
</reference>
<dbReference type="InterPro" id="IPR025638">
    <property type="entry name" value="DUF4336"/>
</dbReference>
<dbReference type="Proteomes" id="UP000834106">
    <property type="component" value="Chromosome 15"/>
</dbReference>
<keyword evidence="2" id="KW-1185">Reference proteome</keyword>
<protein>
    <submittedName>
        <fullName evidence="1">Uncharacterized protein</fullName>
    </submittedName>
</protein>
<gene>
    <name evidence="1" type="ORF">FPE_LOCUS24838</name>
</gene>
<sequence>MAATFAVPAPKSSILENPLASRELNTGFVSGLPLKGLCFQLKPRKNRGGNDVTLVVSAASSTVSGSDGGGGGRFYFNFTGFPFPLGPFLNRRTIRYEVSFVIGTIPLRLRCVLLLIYLNILNSLG</sequence>
<dbReference type="EMBL" id="OU503050">
    <property type="protein sequence ID" value="CAI9777408.1"/>
    <property type="molecule type" value="Genomic_DNA"/>
</dbReference>
<accession>A0AAD1ZXJ9</accession>
<evidence type="ECO:0000313" key="2">
    <source>
        <dbReference type="Proteomes" id="UP000834106"/>
    </source>
</evidence>
<proteinExistence type="predicted"/>
<dbReference type="PANTHER" id="PTHR33835:SF2">
    <property type="entry name" value="LYSINE-TRNA LIGASE"/>
    <property type="match status" value="1"/>
</dbReference>
<evidence type="ECO:0000313" key="1">
    <source>
        <dbReference type="EMBL" id="CAI9777408.1"/>
    </source>
</evidence>
<name>A0AAD1ZXJ9_9LAMI</name>
<dbReference type="AlphaFoldDB" id="A0AAD1ZXJ9"/>
<dbReference type="PANTHER" id="PTHR33835">
    <property type="entry name" value="YALI0C07656P"/>
    <property type="match status" value="1"/>
</dbReference>
<organism evidence="1 2">
    <name type="scientific">Fraxinus pennsylvanica</name>
    <dbReference type="NCBI Taxonomy" id="56036"/>
    <lineage>
        <taxon>Eukaryota</taxon>
        <taxon>Viridiplantae</taxon>
        <taxon>Streptophyta</taxon>
        <taxon>Embryophyta</taxon>
        <taxon>Tracheophyta</taxon>
        <taxon>Spermatophyta</taxon>
        <taxon>Magnoliopsida</taxon>
        <taxon>eudicotyledons</taxon>
        <taxon>Gunneridae</taxon>
        <taxon>Pentapetalae</taxon>
        <taxon>asterids</taxon>
        <taxon>lamiids</taxon>
        <taxon>Lamiales</taxon>
        <taxon>Oleaceae</taxon>
        <taxon>Oleeae</taxon>
        <taxon>Fraxinus</taxon>
    </lineage>
</organism>